<protein>
    <submittedName>
        <fullName evidence="1">Uncharacterized protein</fullName>
    </submittedName>
</protein>
<dbReference type="RefSeq" id="WP_008278571.1">
    <property type="nucleotide sequence ID" value="NZ_AAXW01000089.1"/>
</dbReference>
<comment type="caution">
    <text evidence="1">The sequence shown here is derived from an EMBL/GenBank/DDBJ whole genome shotgun (WGS) entry which is preliminary data.</text>
</comment>
<keyword evidence="2" id="KW-1185">Reference proteome</keyword>
<organism evidence="1 2">
    <name type="scientific">Crocosphaera chwakensis CCY0110</name>
    <dbReference type="NCBI Taxonomy" id="391612"/>
    <lineage>
        <taxon>Bacteria</taxon>
        <taxon>Bacillati</taxon>
        <taxon>Cyanobacteriota</taxon>
        <taxon>Cyanophyceae</taxon>
        <taxon>Oscillatoriophycideae</taxon>
        <taxon>Chroococcales</taxon>
        <taxon>Aphanothecaceae</taxon>
        <taxon>Crocosphaera</taxon>
        <taxon>Crocosphaera chwakensis</taxon>
    </lineage>
</organism>
<gene>
    <name evidence="1" type="ORF">CY0110_20905</name>
</gene>
<proteinExistence type="predicted"/>
<evidence type="ECO:0000313" key="2">
    <source>
        <dbReference type="Proteomes" id="UP000003781"/>
    </source>
</evidence>
<dbReference type="eggNOG" id="COG0515">
    <property type="taxonomic scope" value="Bacteria"/>
</dbReference>
<dbReference type="Proteomes" id="UP000003781">
    <property type="component" value="Unassembled WGS sequence"/>
</dbReference>
<dbReference type="EMBL" id="AAXW01000089">
    <property type="protein sequence ID" value="EAZ88330.1"/>
    <property type="molecule type" value="Genomic_DNA"/>
</dbReference>
<sequence>MLNKIFDLFLEENQHNHSINSIQVIFSKKKEVIFRTKELMNQINHSASQTSHTVLSANYNYSIPETYIFTPNNELEKQTIQLAITGEDGWQGSLYKLAYYEAYNQELCFIFAIQPQESLEQKWLLVQVNTKKQTRFWSVHEESLEKVYYFWAGNINISEPNFNPSSEELINAMRS</sequence>
<reference evidence="1 2" key="1">
    <citation type="submission" date="2007-03" db="EMBL/GenBank/DDBJ databases">
        <authorList>
            <person name="Stal L."/>
            <person name="Ferriera S."/>
            <person name="Johnson J."/>
            <person name="Kravitz S."/>
            <person name="Beeson K."/>
            <person name="Sutton G."/>
            <person name="Rogers Y.-H."/>
            <person name="Friedman R."/>
            <person name="Frazier M."/>
            <person name="Venter J.C."/>
        </authorList>
    </citation>
    <scope>NUCLEOTIDE SEQUENCE [LARGE SCALE GENOMIC DNA]</scope>
    <source>
        <strain evidence="1 2">CCY0110</strain>
    </source>
</reference>
<evidence type="ECO:0000313" key="1">
    <source>
        <dbReference type="EMBL" id="EAZ88330.1"/>
    </source>
</evidence>
<accession>A3IYV5</accession>
<name>A3IYV5_9CHRO</name>
<dbReference type="AlphaFoldDB" id="A3IYV5"/>